<dbReference type="Gene3D" id="1.20.1300.20">
    <property type="entry name" value="Peptidase C65 Otubain, subdomain 2"/>
    <property type="match status" value="1"/>
</dbReference>
<keyword evidence="11" id="KW-1185">Reference proteome</keyword>
<dbReference type="SUPFAM" id="SSF54001">
    <property type="entry name" value="Cysteine proteinases"/>
    <property type="match status" value="1"/>
</dbReference>
<organism evidence="9 11">
    <name type="scientific">Plasmodiophora brassicae</name>
    <name type="common">Clubroot disease agent</name>
    <dbReference type="NCBI Taxonomy" id="37360"/>
    <lineage>
        <taxon>Eukaryota</taxon>
        <taxon>Sar</taxon>
        <taxon>Rhizaria</taxon>
        <taxon>Endomyxa</taxon>
        <taxon>Phytomyxea</taxon>
        <taxon>Plasmodiophorida</taxon>
        <taxon>Plasmodiophoridae</taxon>
        <taxon>Plasmodiophora</taxon>
    </lineage>
</organism>
<evidence type="ECO:0000256" key="5">
    <source>
        <dbReference type="ARBA" id="ARBA00022786"/>
    </source>
</evidence>
<dbReference type="Pfam" id="PF10275">
    <property type="entry name" value="Peptidase_C65"/>
    <property type="match status" value="1"/>
</dbReference>
<dbReference type="FunFam" id="1.20.1300.20:FF:000001">
    <property type="entry name" value="Ubiquitin thioesterase OTUB1"/>
    <property type="match status" value="1"/>
</dbReference>
<dbReference type="PANTHER" id="PTHR12931">
    <property type="entry name" value="UBIQUITIN THIOLESTERASE PROTEIN OTUB"/>
    <property type="match status" value="1"/>
</dbReference>
<dbReference type="Gene3D" id="3.30.200.60">
    <property type="entry name" value="Peptidase C65 Otubain, subdomain 1"/>
    <property type="match status" value="1"/>
</dbReference>
<dbReference type="CDD" id="cd22749">
    <property type="entry name" value="Otubain_C65"/>
    <property type="match status" value="1"/>
</dbReference>
<dbReference type="GO" id="GO:0043130">
    <property type="term" value="F:ubiquitin binding"/>
    <property type="evidence" value="ECO:0007669"/>
    <property type="project" value="TreeGrafter"/>
</dbReference>
<dbReference type="Proteomes" id="UP000039324">
    <property type="component" value="Unassembled WGS sequence"/>
</dbReference>
<keyword evidence="4" id="KW-0645">Protease</keyword>
<evidence type="ECO:0000313" key="10">
    <source>
        <dbReference type="EMBL" id="SPQ93698.1"/>
    </source>
</evidence>
<name>A0A0G4J455_PLABS</name>
<dbReference type="PROSITE" id="PS50802">
    <property type="entry name" value="OTU"/>
    <property type="match status" value="1"/>
</dbReference>
<geneLocation type="mitochondrion" evidence="10"/>
<dbReference type="InterPro" id="IPR038765">
    <property type="entry name" value="Papain-like_cys_pep_sf"/>
</dbReference>
<keyword evidence="6" id="KW-0378">Hydrolase</keyword>
<evidence type="ECO:0000256" key="3">
    <source>
        <dbReference type="ARBA" id="ARBA00012759"/>
    </source>
</evidence>
<evidence type="ECO:0000256" key="7">
    <source>
        <dbReference type="ARBA" id="ARBA00022807"/>
    </source>
</evidence>
<dbReference type="EMBL" id="OVEO01000001">
    <property type="protein sequence ID" value="SPQ93698.1"/>
    <property type="molecule type" value="Genomic_DNA"/>
</dbReference>
<comment type="similarity">
    <text evidence="2">Belongs to the peptidase C65 family.</text>
</comment>
<dbReference type="OrthoDB" id="18915at2759"/>
<comment type="catalytic activity">
    <reaction evidence="1">
        <text>Thiol-dependent hydrolysis of ester, thioester, amide, peptide and isopeptide bonds formed by the C-terminal Gly of ubiquitin (a 76-residue protein attached to proteins as an intracellular targeting signal).</text>
        <dbReference type="EC" id="3.4.19.12"/>
    </reaction>
</comment>
<reference evidence="9 11" key="1">
    <citation type="submission" date="2015-02" db="EMBL/GenBank/DDBJ databases">
        <authorList>
            <person name="Chooi Y.-H."/>
        </authorList>
    </citation>
    <scope>NUCLEOTIDE SEQUENCE [LARGE SCALE GENOMIC DNA]</scope>
    <source>
        <strain evidence="9">E3</strain>
    </source>
</reference>
<dbReference type="PANTHER" id="PTHR12931:SF15">
    <property type="entry name" value="UBIQUITIN THIOESTERASE OTUBAIN-LIKE"/>
    <property type="match status" value="1"/>
</dbReference>
<dbReference type="STRING" id="37360.A0A0G4J455"/>
<evidence type="ECO:0000256" key="1">
    <source>
        <dbReference type="ARBA" id="ARBA00000707"/>
    </source>
</evidence>
<reference evidence="10 12" key="2">
    <citation type="submission" date="2018-03" db="EMBL/GenBank/DDBJ databases">
        <authorList>
            <person name="Fogelqvist J."/>
        </authorList>
    </citation>
    <scope>NUCLEOTIDE SEQUENCE [LARGE SCALE GENOMIC DNA]</scope>
</reference>
<evidence type="ECO:0000256" key="4">
    <source>
        <dbReference type="ARBA" id="ARBA00022670"/>
    </source>
</evidence>
<dbReference type="InterPro" id="IPR003323">
    <property type="entry name" value="OTU_dom"/>
</dbReference>
<feature type="domain" description="OTU" evidence="8">
    <location>
        <begin position="67"/>
        <end position="265"/>
    </location>
</feature>
<dbReference type="GO" id="GO:0005634">
    <property type="term" value="C:nucleus"/>
    <property type="evidence" value="ECO:0007669"/>
    <property type="project" value="TreeGrafter"/>
</dbReference>
<keyword evidence="7" id="KW-0788">Thiol protease</keyword>
<dbReference type="InterPro" id="IPR019400">
    <property type="entry name" value="Peptidase_C65_otubain"/>
</dbReference>
<evidence type="ECO:0000313" key="11">
    <source>
        <dbReference type="Proteomes" id="UP000039324"/>
    </source>
</evidence>
<dbReference type="AlphaFoldDB" id="A0A0G4J455"/>
<sequence length="267" mass="30273">MQIVGADGREAGEPTDEAIIRQHDDIRAKIAEEHPLVSPLAPIRDLLTRETRNNVVSKINELDDRYDGIRRVRGDGNCFFRSYLLAVFTRIAGDQDKFATVLDNLIARIESSKAELIEAGFPDFAVEDFWDEFRSQLHNLKDSRPTPSQVEETFADQSVSDYLVMYARLLTSWYLQTNADQFQPYIQDYPSIEKFVKAEVEPMGKEADHLHCLALASCLGVGVQIEYLDHNPGPISHVTFPEDSTKTPIAFVLYRPGHYDALQPKSQ</sequence>
<evidence type="ECO:0000256" key="2">
    <source>
        <dbReference type="ARBA" id="ARBA00006579"/>
    </source>
</evidence>
<dbReference type="GO" id="GO:0004843">
    <property type="term" value="F:cysteine-type deubiquitinase activity"/>
    <property type="evidence" value="ECO:0007669"/>
    <property type="project" value="UniProtKB-EC"/>
</dbReference>
<evidence type="ECO:0000259" key="8">
    <source>
        <dbReference type="PROSITE" id="PS50802"/>
    </source>
</evidence>
<dbReference type="Proteomes" id="UP000290189">
    <property type="component" value="Unassembled WGS sequence"/>
</dbReference>
<protein>
    <recommendedName>
        <fullName evidence="3">ubiquitinyl hydrolase 1</fullName>
        <ecNumber evidence="3">3.4.19.12</ecNumber>
    </recommendedName>
</protein>
<dbReference type="InterPro" id="IPR042468">
    <property type="entry name" value="Peptidase_C65_otubain_sub1"/>
</dbReference>
<accession>A0A0G4J455</accession>
<evidence type="ECO:0000313" key="12">
    <source>
        <dbReference type="Proteomes" id="UP000290189"/>
    </source>
</evidence>
<dbReference type="EMBL" id="CDSF01000122">
    <property type="protein sequence ID" value="CEP02109.1"/>
    <property type="molecule type" value="Genomic_DNA"/>
</dbReference>
<evidence type="ECO:0000256" key="6">
    <source>
        <dbReference type="ARBA" id="ARBA00022801"/>
    </source>
</evidence>
<dbReference type="InterPro" id="IPR042467">
    <property type="entry name" value="Peptidase_C65_otubain_sub2"/>
</dbReference>
<evidence type="ECO:0000313" key="9">
    <source>
        <dbReference type="EMBL" id="CEP02109.1"/>
    </source>
</evidence>
<gene>
    <name evidence="9" type="ORF">PBRA_002374</name>
    <name evidence="10" type="ORF">PLBR_LOCUS913</name>
</gene>
<proteinExistence type="inferred from homology"/>
<dbReference type="OMA" id="ADHVQIT"/>
<keyword evidence="10" id="KW-0496">Mitochondrion</keyword>
<dbReference type="GO" id="GO:0006508">
    <property type="term" value="P:proteolysis"/>
    <property type="evidence" value="ECO:0007669"/>
    <property type="project" value="UniProtKB-KW"/>
</dbReference>
<dbReference type="GO" id="GO:0071108">
    <property type="term" value="P:protein K48-linked deubiquitination"/>
    <property type="evidence" value="ECO:0007669"/>
    <property type="project" value="TreeGrafter"/>
</dbReference>
<dbReference type="EC" id="3.4.19.12" evidence="3"/>
<keyword evidence="5" id="KW-0833">Ubl conjugation pathway</keyword>